<keyword evidence="2" id="KW-0472">Membrane</keyword>
<sequence>MDIATEIGAEHLEALGEGDLRPLRRWLAGRLCRPGGLAAEEFDLLASLSTWDSARVEQPQLRSAIERALAVAAPLPGAAPGLLLYLEALFEEYWEEAWDIEPALEHMRFVGERWSRLTAQGQAVDEATAGLVLQMIELLAVEMVCYDAGYAGSLATWSELAARVADRAERMLADAISCPRSPLVSSVTEQAGGDVRYYRALSLAARAVFDHFSTGESEVGGAIRALHDAEERLPDGIDRSELRAHRFALETLAASVERPWLRIEHGQVVYLYPFGLYEDVAGDGTSAGTPPSAVSLPQELINTARWAAFDWTIAGCSISGHPQAYVSDDLSLSDIWKGDDPLDRQFRGMTITLPDLEVRDVDRPDAEPQTFTVELRLSELGNHFLRIVGQLSEATPPQVYAAMVRVAPEAGNLAQLGTPLRMAEAGPSAPQWQRLSDFANQVISDLAGQLARTTDRQVRCSGRPGMYHVLLSVDRAGLVSPSTGVVEPVRTAAELLSAFGAQPLCNPVRDGMSAVAEWLRYPIDAARLPVVDVPGFAGDLLLRSCNTTLMMTPGSPSYMMRSLAETAEFVASLEGMFAGWQDQLGGYHQAVLEQLAEMTTRLDRGRAELDAAEISSAAHRRDVEELTDLQGRLEAQQLRMHGFVMSSRTVLMFLTAPSLVTSPAIRVTIDRLLVAARFGELRAEFEDMVDKVLADRVGALVEASMRRQQEWALAAARAAREREEEELRVRRFREEAAARRRAERERVNRRRIDILLGVAAAVGLSGVMQLIQAGYDLHDLWALSLAVGVLLLAAAFGFTLHFMSRDRRGPRARSAVGSVDDAGSVTG</sequence>
<evidence type="ECO:0000256" key="1">
    <source>
        <dbReference type="SAM" id="Coils"/>
    </source>
</evidence>
<dbReference type="EMBL" id="RAZT01000017">
    <property type="protein sequence ID" value="RKN27997.1"/>
    <property type="molecule type" value="Genomic_DNA"/>
</dbReference>
<feature type="transmembrane region" description="Helical" evidence="2">
    <location>
        <begin position="781"/>
        <end position="803"/>
    </location>
</feature>
<keyword evidence="1" id="KW-0175">Coiled coil</keyword>
<evidence type="ECO:0000313" key="3">
    <source>
        <dbReference type="EMBL" id="RKN27997.1"/>
    </source>
</evidence>
<keyword evidence="2" id="KW-1133">Transmembrane helix</keyword>
<evidence type="ECO:0000313" key="4">
    <source>
        <dbReference type="Proteomes" id="UP000275865"/>
    </source>
</evidence>
<gene>
    <name evidence="3" type="ORF">D7044_27780</name>
</gene>
<proteinExistence type="predicted"/>
<protein>
    <submittedName>
        <fullName evidence="3">Uncharacterized protein</fullName>
    </submittedName>
</protein>
<dbReference type="Proteomes" id="UP000275865">
    <property type="component" value="Unassembled WGS sequence"/>
</dbReference>
<dbReference type="AlphaFoldDB" id="A0A3A9Y8R0"/>
<keyword evidence="2" id="KW-0812">Transmembrane</keyword>
<reference evidence="3 4" key="1">
    <citation type="submission" date="2018-09" db="EMBL/GenBank/DDBJ databases">
        <title>Micromonospora sp. nov. MS1-9, isolated from a root of Musa sp.</title>
        <authorList>
            <person name="Kuncharoen N."/>
            <person name="Kudo T."/>
            <person name="Ohkuma M."/>
            <person name="Yuki M."/>
            <person name="Tanasupawat S."/>
        </authorList>
    </citation>
    <scope>NUCLEOTIDE SEQUENCE [LARGE SCALE GENOMIC DNA]</scope>
    <source>
        <strain evidence="3 4">MS1-9</strain>
    </source>
</reference>
<evidence type="ECO:0000256" key="2">
    <source>
        <dbReference type="SAM" id="Phobius"/>
    </source>
</evidence>
<feature type="transmembrane region" description="Helical" evidence="2">
    <location>
        <begin position="650"/>
        <end position="669"/>
    </location>
</feature>
<feature type="coiled-coil region" evidence="1">
    <location>
        <begin position="706"/>
        <end position="735"/>
    </location>
</feature>
<dbReference type="RefSeq" id="WP_120690644.1">
    <property type="nucleotide sequence ID" value="NZ_RAZT01000017.1"/>
</dbReference>
<organism evidence="3 4">
    <name type="scientific">Micromonospora musae</name>
    <dbReference type="NCBI Taxonomy" id="1894970"/>
    <lineage>
        <taxon>Bacteria</taxon>
        <taxon>Bacillati</taxon>
        <taxon>Actinomycetota</taxon>
        <taxon>Actinomycetes</taxon>
        <taxon>Micromonosporales</taxon>
        <taxon>Micromonosporaceae</taxon>
        <taxon>Micromonospora</taxon>
    </lineage>
</organism>
<feature type="transmembrane region" description="Helical" evidence="2">
    <location>
        <begin position="754"/>
        <end position="775"/>
    </location>
</feature>
<name>A0A3A9Y8R0_9ACTN</name>
<accession>A0A3A9Y8R0</accession>
<comment type="caution">
    <text evidence="3">The sequence shown here is derived from an EMBL/GenBank/DDBJ whole genome shotgun (WGS) entry which is preliminary data.</text>
</comment>